<keyword evidence="2" id="KW-1185">Reference proteome</keyword>
<accession>A0ABW3RNU2</accession>
<proteinExistence type="predicted"/>
<dbReference type="EMBL" id="JBHTKY010000021">
    <property type="protein sequence ID" value="MFD1166649.1"/>
    <property type="molecule type" value="Genomic_DNA"/>
</dbReference>
<sequence length="424" mass="48577">MKKYIIFFILLSLIYSCKKGQLQPIEVDKVWPDPVENLKLFKDALATNKTGWEYTIAYGKNRTITYGYLGFNSENSSDFIGDFSKNFSKFDKTNYKISIVQSNVSLSFPERSKFGNLAADAKLIDTIYTVKKIDADTIFLEGEIHSSLMKLTKCSAEKLALLKNNSIELDFDKIKQLANMPRYFFHYHQGGKTFGLEIDTLYRSLNFISGNNENPISKRVRYYFNGNGLSLESPITLDGLQVKVFENLEFDNSGLKAKGEIRITNEKAPKIYDLKPVKDLEGDRTKRLWWESYEVFSQRGKPDIAGFTKLPNYKNFSLAHNYDYFEPADKYFWYIGINLHGINPGSTQGFLSVTSDSGIIRFIILLETEESEIPEVLKAMNIAKSYIYNPIGFYVIKTGVGYTLVDARDALTWAYFQDPANIFK</sequence>
<dbReference type="RefSeq" id="WP_380897477.1">
    <property type="nucleotide sequence ID" value="NZ_JBHTKY010000021.1"/>
</dbReference>
<name>A0ABW3RNU2_9SPHI</name>
<protein>
    <submittedName>
        <fullName evidence="1">DUF4302 domain-containing protein</fullName>
    </submittedName>
</protein>
<reference evidence="2" key="1">
    <citation type="journal article" date="2019" name="Int. J. Syst. Evol. Microbiol.">
        <title>The Global Catalogue of Microorganisms (GCM) 10K type strain sequencing project: providing services to taxonomists for standard genome sequencing and annotation.</title>
        <authorList>
            <consortium name="The Broad Institute Genomics Platform"/>
            <consortium name="The Broad Institute Genome Sequencing Center for Infectious Disease"/>
            <person name="Wu L."/>
            <person name="Ma J."/>
        </authorList>
    </citation>
    <scope>NUCLEOTIDE SEQUENCE [LARGE SCALE GENOMIC DNA]</scope>
    <source>
        <strain evidence="2">CCUG 52468</strain>
    </source>
</reference>
<gene>
    <name evidence="1" type="ORF">ACFQ2C_13630</name>
</gene>
<dbReference type="Proteomes" id="UP001597205">
    <property type="component" value="Unassembled WGS sequence"/>
</dbReference>
<evidence type="ECO:0000313" key="2">
    <source>
        <dbReference type="Proteomes" id="UP001597205"/>
    </source>
</evidence>
<dbReference type="PROSITE" id="PS51257">
    <property type="entry name" value="PROKAR_LIPOPROTEIN"/>
    <property type="match status" value="1"/>
</dbReference>
<dbReference type="Pfam" id="PF14135">
    <property type="entry name" value="DUF4302"/>
    <property type="match status" value="1"/>
</dbReference>
<evidence type="ECO:0000313" key="1">
    <source>
        <dbReference type="EMBL" id="MFD1166649.1"/>
    </source>
</evidence>
<dbReference type="InterPro" id="IPR025396">
    <property type="entry name" value="DUF4302"/>
</dbReference>
<comment type="caution">
    <text evidence="1">The sequence shown here is derived from an EMBL/GenBank/DDBJ whole genome shotgun (WGS) entry which is preliminary data.</text>
</comment>
<organism evidence="1 2">
    <name type="scientific">Sphingobacterium daejeonense</name>
    <dbReference type="NCBI Taxonomy" id="371142"/>
    <lineage>
        <taxon>Bacteria</taxon>
        <taxon>Pseudomonadati</taxon>
        <taxon>Bacteroidota</taxon>
        <taxon>Sphingobacteriia</taxon>
        <taxon>Sphingobacteriales</taxon>
        <taxon>Sphingobacteriaceae</taxon>
        <taxon>Sphingobacterium</taxon>
    </lineage>
</organism>